<dbReference type="EMBL" id="PKMF04000887">
    <property type="protein sequence ID" value="KAK7817347.1"/>
    <property type="molecule type" value="Genomic_DNA"/>
</dbReference>
<name>A0AAW0IST2_QUESU</name>
<feature type="domain" description="DUF7722" evidence="1">
    <location>
        <begin position="1"/>
        <end position="25"/>
    </location>
</feature>
<protein>
    <recommendedName>
        <fullName evidence="1">DUF7722 domain-containing protein</fullName>
    </recommendedName>
</protein>
<reference evidence="2 3" key="1">
    <citation type="journal article" date="2018" name="Sci. Data">
        <title>The draft genome sequence of cork oak.</title>
        <authorList>
            <person name="Ramos A.M."/>
            <person name="Usie A."/>
            <person name="Barbosa P."/>
            <person name="Barros P.M."/>
            <person name="Capote T."/>
            <person name="Chaves I."/>
            <person name="Simoes F."/>
            <person name="Abreu I."/>
            <person name="Carrasquinho I."/>
            <person name="Faro C."/>
            <person name="Guimaraes J.B."/>
            <person name="Mendonca D."/>
            <person name="Nobrega F."/>
            <person name="Rodrigues L."/>
            <person name="Saibo N.J.M."/>
            <person name="Varela M.C."/>
            <person name="Egas C."/>
            <person name="Matos J."/>
            <person name="Miguel C.M."/>
            <person name="Oliveira M.M."/>
            <person name="Ricardo C.P."/>
            <person name="Goncalves S."/>
        </authorList>
    </citation>
    <scope>NUCLEOTIDE SEQUENCE [LARGE SCALE GENOMIC DNA]</scope>
    <source>
        <strain evidence="3">cv. HL8</strain>
    </source>
</reference>
<evidence type="ECO:0000313" key="2">
    <source>
        <dbReference type="EMBL" id="KAK7817347.1"/>
    </source>
</evidence>
<organism evidence="2 3">
    <name type="scientific">Quercus suber</name>
    <name type="common">Cork oak</name>
    <dbReference type="NCBI Taxonomy" id="58331"/>
    <lineage>
        <taxon>Eukaryota</taxon>
        <taxon>Viridiplantae</taxon>
        <taxon>Streptophyta</taxon>
        <taxon>Embryophyta</taxon>
        <taxon>Tracheophyta</taxon>
        <taxon>Spermatophyta</taxon>
        <taxon>Magnoliopsida</taxon>
        <taxon>eudicotyledons</taxon>
        <taxon>Gunneridae</taxon>
        <taxon>Pentapetalae</taxon>
        <taxon>rosids</taxon>
        <taxon>fabids</taxon>
        <taxon>Fagales</taxon>
        <taxon>Fagaceae</taxon>
        <taxon>Quercus</taxon>
    </lineage>
</organism>
<dbReference type="Pfam" id="PF24847">
    <property type="entry name" value="DUF7722"/>
    <property type="match status" value="1"/>
</dbReference>
<keyword evidence="3" id="KW-1185">Reference proteome</keyword>
<evidence type="ECO:0000313" key="3">
    <source>
        <dbReference type="Proteomes" id="UP000237347"/>
    </source>
</evidence>
<comment type="caution">
    <text evidence="2">The sequence shown here is derived from an EMBL/GenBank/DDBJ whole genome shotgun (WGS) entry which is preliminary data.</text>
</comment>
<proteinExistence type="predicted"/>
<sequence>MPEWKLDCLLRDYGLPIIGDVDHERIVKDSPFTIKLKYPFEYAERHKVSRTILEKNIATGNKYQRFRAHM</sequence>
<dbReference type="AlphaFoldDB" id="A0AAW0IST2"/>
<dbReference type="InterPro" id="IPR056139">
    <property type="entry name" value="DUF7722"/>
</dbReference>
<gene>
    <name evidence="2" type="ORF">CFP56_042991</name>
</gene>
<evidence type="ECO:0000259" key="1">
    <source>
        <dbReference type="Pfam" id="PF24847"/>
    </source>
</evidence>
<dbReference type="Proteomes" id="UP000237347">
    <property type="component" value="Unassembled WGS sequence"/>
</dbReference>
<accession>A0AAW0IST2</accession>